<proteinExistence type="predicted"/>
<protein>
    <submittedName>
        <fullName evidence="2">Helix-turn-helix domain-containing protein</fullName>
    </submittedName>
</protein>
<dbReference type="RefSeq" id="WP_266066208.1">
    <property type="nucleotide sequence ID" value="NZ_JAPHQA010000015.1"/>
</dbReference>
<dbReference type="EMBL" id="JAPHQB010000015">
    <property type="protein sequence ID" value="MCX2802239.1"/>
    <property type="molecule type" value="Genomic_DNA"/>
</dbReference>
<reference evidence="2" key="1">
    <citation type="submission" date="2022-11" db="EMBL/GenBank/DDBJ databases">
        <title>Chitin-degrading and fungicidal potential of chitinolytic bacterial strains from marine environment of the Pacific Ocean regions.</title>
        <authorList>
            <person name="Pentekhina I."/>
            <person name="Nedashkovskaya O."/>
            <person name="Seitkalieva A."/>
            <person name="Podvolotskaya A."/>
            <person name="Tekutyeva L."/>
            <person name="Balabanova L."/>
        </authorList>
    </citation>
    <scope>NUCLEOTIDE SEQUENCE</scope>
    <source>
        <strain evidence="2">KMM 6838</strain>
    </source>
</reference>
<dbReference type="InterPro" id="IPR036388">
    <property type="entry name" value="WH-like_DNA-bd_sf"/>
</dbReference>
<dbReference type="InterPro" id="IPR049191">
    <property type="entry name" value="SutA_RBD"/>
</dbReference>
<dbReference type="AlphaFoldDB" id="A0AB35HXQ7"/>
<evidence type="ECO:0000259" key="1">
    <source>
        <dbReference type="Pfam" id="PF20661"/>
    </source>
</evidence>
<comment type="caution">
    <text evidence="2">The sequence shown here is derived from an EMBL/GenBank/DDBJ whole genome shotgun (WGS) entry which is preliminary data.</text>
</comment>
<feature type="domain" description="Transcriptional regulator SutA RNAP-binding" evidence="1">
    <location>
        <begin position="22"/>
        <end position="51"/>
    </location>
</feature>
<evidence type="ECO:0000313" key="2">
    <source>
        <dbReference type="EMBL" id="MCX2802239.1"/>
    </source>
</evidence>
<name>A0AB35HXQ7_MICTH</name>
<dbReference type="Gene3D" id="1.10.10.10">
    <property type="entry name" value="Winged helix-like DNA-binding domain superfamily/Winged helix DNA-binding domain"/>
    <property type="match status" value="1"/>
</dbReference>
<evidence type="ECO:0000313" key="3">
    <source>
        <dbReference type="Proteomes" id="UP001209730"/>
    </source>
</evidence>
<accession>A0AB35HXQ7</accession>
<dbReference type="Proteomes" id="UP001209730">
    <property type="component" value="Unassembled WGS sequence"/>
</dbReference>
<sequence>MSLALPDCVYGTPNHEDVRNTAAERAEIERHIEEFLARGGEIQQIPAGVSAYNARVVTVKNGRTTTKTWADEKMRGLRIDLTGTGSAARTTPGIKAAMKRQSEAAEFRRQRHMPEVLRLRAEGLSYAAIGRELGVSGNTVMNWVRREAERASV</sequence>
<organism evidence="2 3">
    <name type="scientific">Microbulbifer thermotolerans</name>
    <dbReference type="NCBI Taxonomy" id="252514"/>
    <lineage>
        <taxon>Bacteria</taxon>
        <taxon>Pseudomonadati</taxon>
        <taxon>Pseudomonadota</taxon>
        <taxon>Gammaproteobacteria</taxon>
        <taxon>Cellvibrionales</taxon>
        <taxon>Microbulbiferaceae</taxon>
        <taxon>Microbulbifer</taxon>
    </lineage>
</organism>
<dbReference type="Pfam" id="PF20661">
    <property type="entry name" value="SutA-RBD"/>
    <property type="match status" value="1"/>
</dbReference>
<gene>
    <name evidence="2" type="ORF">OQJ68_10625</name>
</gene>
<dbReference type="Pfam" id="PF13384">
    <property type="entry name" value="HTH_23"/>
    <property type="match status" value="1"/>
</dbReference>